<proteinExistence type="predicted"/>
<comment type="caution">
    <text evidence="4">The sequence shown here is derived from an EMBL/GenBank/DDBJ whole genome shotgun (WGS) entry which is preliminary data.</text>
</comment>
<dbReference type="Proteomes" id="UP000460318">
    <property type="component" value="Unassembled WGS sequence"/>
</dbReference>
<dbReference type="CDD" id="cd08507">
    <property type="entry name" value="PBP2_SgrR_like"/>
    <property type="match status" value="1"/>
</dbReference>
<dbReference type="InterPro" id="IPR039424">
    <property type="entry name" value="SBP_5"/>
</dbReference>
<dbReference type="AlphaFoldDB" id="A0A7X3LEU9"/>
<dbReference type="Gene3D" id="3.10.105.10">
    <property type="entry name" value="Dipeptide-binding Protein, Domain 3"/>
    <property type="match status" value="1"/>
</dbReference>
<gene>
    <name evidence="4" type="ORF">GRF59_04710</name>
</gene>
<evidence type="ECO:0000313" key="4">
    <source>
        <dbReference type="EMBL" id="MWV42921.1"/>
    </source>
</evidence>
<dbReference type="GO" id="GO:0015833">
    <property type="term" value="P:peptide transport"/>
    <property type="evidence" value="ECO:0007669"/>
    <property type="project" value="TreeGrafter"/>
</dbReference>
<dbReference type="PANTHER" id="PTHR30290:SF72">
    <property type="entry name" value="HTH-TYPE TRANSCRIPTIONAL REGULATOR SGRR"/>
    <property type="match status" value="1"/>
</dbReference>
<dbReference type="EMBL" id="WUBI01000001">
    <property type="protein sequence ID" value="MWV42921.1"/>
    <property type="molecule type" value="Genomic_DNA"/>
</dbReference>
<dbReference type="SUPFAM" id="SSF53850">
    <property type="entry name" value="Periplasmic binding protein-like II"/>
    <property type="match status" value="1"/>
</dbReference>
<feature type="domain" description="Solute-binding protein family 5" evidence="2">
    <location>
        <begin position="211"/>
        <end position="532"/>
    </location>
</feature>
<evidence type="ECO:0000256" key="1">
    <source>
        <dbReference type="ARBA" id="ARBA00023125"/>
    </source>
</evidence>
<evidence type="ECO:0000313" key="5">
    <source>
        <dbReference type="Proteomes" id="UP000460318"/>
    </source>
</evidence>
<evidence type="ECO:0008006" key="6">
    <source>
        <dbReference type="Google" id="ProtNLM"/>
    </source>
</evidence>
<sequence length="633" mass="73409">MDFFPPLYAVSNRNYTFRKDEGKSETSIIDLHLLFTRSLSMDIVHYYLKLSGHFADANKNNAIHVTMDELTQILDCTRRNAQLLIRKMQKQGYIEWNSGLGRGNTSNLVLKQNRDQILMNRAKEQALRGQIGEAYELLHLSPLEPLFSGWLTEQFGAMKTLDEKDILRFPFYRPVLDLDPLHVIRRTEAHLIRQIFDTLVVYDPVNQVIRSGIAHHWEHDEDCIVWTLYLRKGVRFHHGRELNAADVAFTFRRIGALEHPDWVMRNIGDIEVIDGYTLRFRLTKPNSLFLHIIASERFSIVPEDLEQISLEQDFRQHPIGSGPFLMKENNETILALEAHERYYGGRPMMDRIEIWVWPDYKEHLISNTSVVKEARLQYFDASEKDIPARVLTQLEDGSSVLTFNTRKKGPLQDIRLRQAIHLALNREQMIEDLGGRREQPASGFNPRNHDASYGRSSDVQLAREWIDASDYNGECLSLYTYELKSNEEDAAWMKSKCAEIGVNIQIHILPIRELTTKEVIRASDMLFAGEVLGEEPTVDLISMYLSDDGYIRNHLDELSRNRVDSIIEEALAEPDPCARRSVLERIEEELKQRSAVLFMYHSRQTVGHDPSLSGITLNAWGKINYKDVWIKRY</sequence>
<dbReference type="InterPro" id="IPR025370">
    <property type="entry name" value="SgrR_HTH_N"/>
</dbReference>
<dbReference type="Gene3D" id="3.40.190.10">
    <property type="entry name" value="Periplasmic binding protein-like II"/>
    <property type="match status" value="1"/>
</dbReference>
<dbReference type="GO" id="GO:0003677">
    <property type="term" value="F:DNA binding"/>
    <property type="evidence" value="ECO:0007669"/>
    <property type="project" value="UniProtKB-KW"/>
</dbReference>
<dbReference type="Pfam" id="PF12793">
    <property type="entry name" value="SgrR_N"/>
    <property type="match status" value="1"/>
</dbReference>
<evidence type="ECO:0000259" key="3">
    <source>
        <dbReference type="Pfam" id="PF12793"/>
    </source>
</evidence>
<protein>
    <recommendedName>
        <fullName evidence="6">ABC transporter substrate-binding protein</fullName>
    </recommendedName>
</protein>
<dbReference type="GO" id="GO:1904680">
    <property type="term" value="F:peptide transmembrane transporter activity"/>
    <property type="evidence" value="ECO:0007669"/>
    <property type="project" value="TreeGrafter"/>
</dbReference>
<keyword evidence="5" id="KW-1185">Reference proteome</keyword>
<dbReference type="PANTHER" id="PTHR30290">
    <property type="entry name" value="PERIPLASMIC BINDING COMPONENT OF ABC TRANSPORTER"/>
    <property type="match status" value="1"/>
</dbReference>
<accession>A0A7X3LEU9</accession>
<keyword evidence="1" id="KW-0238">DNA-binding</keyword>
<dbReference type="InterPro" id="IPR000914">
    <property type="entry name" value="SBP_5_dom"/>
</dbReference>
<dbReference type="Pfam" id="PF00496">
    <property type="entry name" value="SBP_bac_5"/>
    <property type="match status" value="1"/>
</dbReference>
<name>A0A7X3LEU9_9BACL</name>
<organism evidence="4 5">
    <name type="scientific">Paenibacillus dendrobii</name>
    <dbReference type="NCBI Taxonomy" id="2691084"/>
    <lineage>
        <taxon>Bacteria</taxon>
        <taxon>Bacillati</taxon>
        <taxon>Bacillota</taxon>
        <taxon>Bacilli</taxon>
        <taxon>Bacillales</taxon>
        <taxon>Paenibacillaceae</taxon>
        <taxon>Paenibacillus</taxon>
    </lineage>
</organism>
<feature type="domain" description="Transcriptional regulator SgrR N-terminal HTH" evidence="3">
    <location>
        <begin position="45"/>
        <end position="140"/>
    </location>
</feature>
<reference evidence="4 5" key="1">
    <citation type="submission" date="2019-12" db="EMBL/GenBank/DDBJ databases">
        <title>Paenibacillus sp. nov., an endophytic bacterium isolated from the stem of Dendrobium.</title>
        <authorList>
            <person name="Zhao R."/>
        </authorList>
    </citation>
    <scope>NUCLEOTIDE SEQUENCE [LARGE SCALE GENOMIC DNA]</scope>
    <source>
        <strain evidence="4 5">HJL G12</strain>
    </source>
</reference>
<evidence type="ECO:0000259" key="2">
    <source>
        <dbReference type="Pfam" id="PF00496"/>
    </source>
</evidence>